<dbReference type="EMBL" id="JABDTM020017420">
    <property type="protein sequence ID" value="KAH0818533.1"/>
    <property type="molecule type" value="Genomic_DNA"/>
</dbReference>
<proteinExistence type="predicted"/>
<feature type="region of interest" description="Disordered" evidence="1">
    <location>
        <begin position="195"/>
        <end position="286"/>
    </location>
</feature>
<dbReference type="AlphaFoldDB" id="A0A8J6HQM6"/>
<name>A0A8J6HQM6_TENMO</name>
<reference evidence="2" key="1">
    <citation type="journal article" date="2020" name="J Insects Food Feed">
        <title>The yellow mealworm (Tenebrio molitor) genome: a resource for the emerging insects as food and feed industry.</title>
        <authorList>
            <person name="Eriksson T."/>
            <person name="Andere A."/>
            <person name="Kelstrup H."/>
            <person name="Emery V."/>
            <person name="Picard C."/>
        </authorList>
    </citation>
    <scope>NUCLEOTIDE SEQUENCE</scope>
    <source>
        <strain evidence="2">Stoneville</strain>
        <tissue evidence="2">Whole head</tissue>
    </source>
</reference>
<accession>A0A8J6HQM6</accession>
<comment type="caution">
    <text evidence="2">The sequence shown here is derived from an EMBL/GenBank/DDBJ whole genome shotgun (WGS) entry which is preliminary data.</text>
</comment>
<feature type="compositionally biased region" description="Basic and acidic residues" evidence="1">
    <location>
        <begin position="201"/>
        <end position="210"/>
    </location>
</feature>
<reference evidence="2" key="2">
    <citation type="submission" date="2021-08" db="EMBL/GenBank/DDBJ databases">
        <authorList>
            <person name="Eriksson T."/>
        </authorList>
    </citation>
    <scope>NUCLEOTIDE SEQUENCE</scope>
    <source>
        <strain evidence="2">Stoneville</strain>
        <tissue evidence="2">Whole head</tissue>
    </source>
</reference>
<evidence type="ECO:0000256" key="1">
    <source>
        <dbReference type="SAM" id="MobiDB-lite"/>
    </source>
</evidence>
<organism evidence="2 3">
    <name type="scientific">Tenebrio molitor</name>
    <name type="common">Yellow mealworm beetle</name>
    <dbReference type="NCBI Taxonomy" id="7067"/>
    <lineage>
        <taxon>Eukaryota</taxon>
        <taxon>Metazoa</taxon>
        <taxon>Ecdysozoa</taxon>
        <taxon>Arthropoda</taxon>
        <taxon>Hexapoda</taxon>
        <taxon>Insecta</taxon>
        <taxon>Pterygota</taxon>
        <taxon>Neoptera</taxon>
        <taxon>Endopterygota</taxon>
        <taxon>Coleoptera</taxon>
        <taxon>Polyphaga</taxon>
        <taxon>Cucujiformia</taxon>
        <taxon>Tenebrionidae</taxon>
        <taxon>Tenebrio</taxon>
    </lineage>
</organism>
<gene>
    <name evidence="2" type="ORF">GEV33_004258</name>
</gene>
<sequence>MPQKASVFCNFYIRVDREALVSERALDVGSVAFKPKKERDGETKEGTLSFCRKTAAASRDEDNPDTSKMETLFLSLLRRPSASCEGLPLAGPAAVEAATDSGRDEGKKAGKKGTQRIRLNGYVLGTKWRTTQLLWTGTGNFVKIPKIGAMHEKTLPRSSPSHGTFTKKEEWLWSVIETRTYRLAQKSVTSLGEGKQTLTAVDRRNIENRQKNQNKGTKMPTPSIIDENRRSRPSPGVSGDEESHQLGGTASSAGAKLKENEEKPTRKTQREGKVERINDNDKRTGR</sequence>
<protein>
    <submittedName>
        <fullName evidence="2">Uncharacterized protein</fullName>
    </submittedName>
</protein>
<evidence type="ECO:0000313" key="3">
    <source>
        <dbReference type="Proteomes" id="UP000719412"/>
    </source>
</evidence>
<keyword evidence="3" id="KW-1185">Reference proteome</keyword>
<feature type="compositionally biased region" description="Basic and acidic residues" evidence="1">
    <location>
        <begin position="256"/>
        <end position="286"/>
    </location>
</feature>
<evidence type="ECO:0000313" key="2">
    <source>
        <dbReference type="EMBL" id="KAH0818533.1"/>
    </source>
</evidence>
<dbReference type="Proteomes" id="UP000719412">
    <property type="component" value="Unassembled WGS sequence"/>
</dbReference>